<dbReference type="InterPro" id="IPR042067">
    <property type="entry name" value="Sip3_PH"/>
</dbReference>
<dbReference type="Gene3D" id="2.30.29.30">
    <property type="entry name" value="Pleckstrin-homology domain (PH domain)/Phosphotyrosine-binding domain (PTB)"/>
    <property type="match status" value="1"/>
</dbReference>
<evidence type="ECO:0000259" key="7">
    <source>
        <dbReference type="PROSITE" id="PS51778"/>
    </source>
</evidence>
<evidence type="ECO:0000256" key="1">
    <source>
        <dbReference type="ARBA" id="ARBA00004370"/>
    </source>
</evidence>
<dbReference type="Pfam" id="PF16016">
    <property type="entry name" value="VASt"/>
    <property type="match status" value="1"/>
</dbReference>
<dbReference type="PANTHER" id="PTHR14248">
    <property type="entry name" value="CYCLIN Y, ISOFORM A"/>
    <property type="match status" value="1"/>
</dbReference>
<dbReference type="InterPro" id="IPR004148">
    <property type="entry name" value="BAR_dom"/>
</dbReference>
<gene>
    <name evidence="8" type="primary">SIP3</name>
    <name evidence="8" type="ORF">TWF696_008190</name>
</gene>
<evidence type="ECO:0000313" key="8">
    <source>
        <dbReference type="EMBL" id="KAK6344558.1"/>
    </source>
</evidence>
<dbReference type="CDD" id="cd07609">
    <property type="entry name" value="BAR_SIP3_fungi"/>
    <property type="match status" value="1"/>
</dbReference>
<dbReference type="Pfam" id="PF16746">
    <property type="entry name" value="BAR_3"/>
    <property type="match status" value="1"/>
</dbReference>
<dbReference type="InterPro" id="IPR027267">
    <property type="entry name" value="AH/BAR_dom_sf"/>
</dbReference>
<evidence type="ECO:0000313" key="9">
    <source>
        <dbReference type="Proteomes" id="UP001375240"/>
    </source>
</evidence>
<dbReference type="CDD" id="cd13280">
    <property type="entry name" value="PH_SIP3"/>
    <property type="match status" value="1"/>
</dbReference>
<keyword evidence="9" id="KW-1185">Reference proteome</keyword>
<dbReference type="PROSITE" id="PS51778">
    <property type="entry name" value="VAST"/>
    <property type="match status" value="1"/>
</dbReference>
<dbReference type="SUPFAM" id="SSF103657">
    <property type="entry name" value="BAR/IMD domain-like"/>
    <property type="match status" value="1"/>
</dbReference>
<dbReference type="SMART" id="SM00233">
    <property type="entry name" value="PH"/>
    <property type="match status" value="1"/>
</dbReference>
<proteinExistence type="predicted"/>
<comment type="caution">
    <text evidence="8">The sequence shown here is derived from an EMBL/GenBank/DDBJ whole genome shotgun (WGS) entry which is preliminary data.</text>
</comment>
<dbReference type="Proteomes" id="UP001375240">
    <property type="component" value="Unassembled WGS sequence"/>
</dbReference>
<evidence type="ECO:0000256" key="3">
    <source>
        <dbReference type="ARBA" id="ARBA00022989"/>
    </source>
</evidence>
<dbReference type="EMBL" id="JAVHNQ010000006">
    <property type="protein sequence ID" value="KAK6344558.1"/>
    <property type="molecule type" value="Genomic_DNA"/>
</dbReference>
<feature type="region of interest" description="Disordered" evidence="5">
    <location>
        <begin position="604"/>
        <end position="638"/>
    </location>
</feature>
<keyword evidence="4" id="KW-0472">Membrane</keyword>
<accession>A0AAV9UME7</accession>
<reference evidence="8 9" key="1">
    <citation type="submission" date="2019-10" db="EMBL/GenBank/DDBJ databases">
        <authorList>
            <person name="Palmer J.M."/>
        </authorList>
    </citation>
    <scope>NUCLEOTIDE SEQUENCE [LARGE SCALE GENOMIC DNA]</scope>
    <source>
        <strain evidence="8 9">TWF696</strain>
    </source>
</reference>
<feature type="region of interest" description="Disordered" evidence="5">
    <location>
        <begin position="440"/>
        <end position="502"/>
    </location>
</feature>
<organism evidence="8 9">
    <name type="scientific">Orbilia brochopaga</name>
    <dbReference type="NCBI Taxonomy" id="3140254"/>
    <lineage>
        <taxon>Eukaryota</taxon>
        <taxon>Fungi</taxon>
        <taxon>Dikarya</taxon>
        <taxon>Ascomycota</taxon>
        <taxon>Pezizomycotina</taxon>
        <taxon>Orbiliomycetes</taxon>
        <taxon>Orbiliales</taxon>
        <taxon>Orbiliaceae</taxon>
        <taxon>Orbilia</taxon>
    </lineage>
</organism>
<feature type="domain" description="VASt" evidence="7">
    <location>
        <begin position="887"/>
        <end position="1052"/>
    </location>
</feature>
<dbReference type="InterPro" id="IPR039463">
    <property type="entry name" value="Sip3/Lam1_BAR"/>
</dbReference>
<dbReference type="PROSITE" id="PS50003">
    <property type="entry name" value="PH_DOMAIN"/>
    <property type="match status" value="1"/>
</dbReference>
<dbReference type="GO" id="GO:0016020">
    <property type="term" value="C:membrane"/>
    <property type="evidence" value="ECO:0007669"/>
    <property type="project" value="UniProtKB-SubCell"/>
</dbReference>
<dbReference type="InterPro" id="IPR031968">
    <property type="entry name" value="VASt"/>
</dbReference>
<evidence type="ECO:0000256" key="2">
    <source>
        <dbReference type="ARBA" id="ARBA00022692"/>
    </source>
</evidence>
<feature type="domain" description="PH" evidence="6">
    <location>
        <begin position="295"/>
        <end position="397"/>
    </location>
</feature>
<name>A0AAV9UME7_9PEZI</name>
<dbReference type="SUPFAM" id="SSF50729">
    <property type="entry name" value="PH domain-like"/>
    <property type="match status" value="1"/>
</dbReference>
<sequence>MTIPLSLIPVNLKESALDSPTFRANAIHFCEQVDAVEKWLEGYLRSTLKVCQEIGDLEDVIATNLSQSVPTLISESILDHDYSLLAIELFTEATKEFWSIAIAYSKRVQPQMIEPLTEFLRNDIKQFKECRRALEASQQRYDMLLQRYASQSKSKEASALREDAFQLHESRKTYIRSSFDFCSKAPELRASLDRVITRVTTDLWKEQVKYRRGFAFNLERYDAIMDRIKSWSDAMENSANIFKQELALARKDMEEQARSVSKPSRELEDYSTSTVPFLTTRGKESAASLTREVGTIEKQGWLFIRSATGKQGARSTWVRRWCFVKDGIFGCLVQGLKGNGVEETEKIGLLLCNVKPAFQEDRRFCFEIKTKDTGILLQAETQQDLSTWLNVFEAAKRAAVLSSSSTSTNMSAFAVSPPSIEFASSQTLGLDETEKQTVLGLPGLEPGTRASNDLGKRPLLPGDEAPSGVHGSRLGQILDLPSRKNVGPGTNQATGGDRKSLPGSGIQALISASHGALPLNTAPPNIPALISPSLQGPGSVKGISPSDGYVSSSLAPKTLVNLPMSTGLSRHAIAVSTVSDRGMTTPGGLIANSWGTSNWALSSSSDDRSGWSAEPGATKETTTSVAPGSSVGDPATVNQTHRKAVSLDLEAQASPIPRFSPSTTVDCYPNNYPDELRQQDGQFHILFPDVPREELVLLVFRATWKPNDVQEFPGRAFVTAAAMYFYSHHLGLVLVNKIRLQLIISVRVTPGKFSDQLHLHLKEVEELGPLSDEEIAVTTFLEPIWLLQRRLRYLVDLATLETPASLSDVIDNLTRMDNEPQQSPASESWEEVSLGEEVEESYSKISSPSRGPNSMRRLVEKVTGLEIGDGSSRNTVANPVNFVPPANTTRVFGETYPLSAKSLFCLIFGDKSKIFHNLYAKRRSAGVTCSPWVRSEDHLGRREFYYTNKHGIHIRGQDFQIIDILEDNRYYVVSDHKYPWMVPNPDALSLETTIVISQVSRSTASLSLWTMVGSSQRLRFWNDSIKRHASRILQDDTQDLVSIVANEINKAGNSPKLFRIAGQYGHVSFVDDIKGSNQQQISPYTAPASTMPEISHISLFIDHSVALAYGLARTAMKGLFLLLSQICRFVNLHKILLIGFSISVLLNLALSVGSVKELWHNAAALSYIESVGVVPTNTMRRSITLDEVEMATVLNTADFHPVTSQCFQKFLDIHTLTDDSQIGSSKKIPRVQPLSKKFELTRRKLGIYRHDLLVALSLLNRLETDILLSEWESWVWKEKSRCRQARDALQDAARLGGDGPDSLNVSVISYCRSCEATAAIFEERDGAQLVGRGGF</sequence>
<evidence type="ECO:0000259" key="6">
    <source>
        <dbReference type="PROSITE" id="PS50003"/>
    </source>
</evidence>
<dbReference type="GO" id="GO:0005737">
    <property type="term" value="C:cytoplasm"/>
    <property type="evidence" value="ECO:0007669"/>
    <property type="project" value="InterPro"/>
</dbReference>
<evidence type="ECO:0000256" key="5">
    <source>
        <dbReference type="SAM" id="MobiDB-lite"/>
    </source>
</evidence>
<dbReference type="InterPro" id="IPR001849">
    <property type="entry name" value="PH_domain"/>
</dbReference>
<keyword evidence="2" id="KW-0812">Transmembrane</keyword>
<dbReference type="Gene3D" id="1.20.1270.60">
    <property type="entry name" value="Arfaptin homology (AH) domain/BAR domain"/>
    <property type="match status" value="1"/>
</dbReference>
<evidence type="ECO:0000256" key="4">
    <source>
        <dbReference type="ARBA" id="ARBA00023136"/>
    </source>
</evidence>
<dbReference type="InterPro" id="IPR011993">
    <property type="entry name" value="PH-like_dom_sf"/>
</dbReference>
<keyword evidence="3" id="KW-1133">Transmembrane helix</keyword>
<protein>
    <submittedName>
        <fullName evidence="8">SNF1-interacting protein</fullName>
    </submittedName>
</protein>
<dbReference type="Pfam" id="PF00169">
    <property type="entry name" value="PH"/>
    <property type="match status" value="1"/>
</dbReference>
<comment type="subcellular location">
    <subcellularLocation>
        <location evidence="1">Membrane</location>
    </subcellularLocation>
</comment>